<dbReference type="Proteomes" id="UP001589710">
    <property type="component" value="Unassembled WGS sequence"/>
</dbReference>
<comment type="caution">
    <text evidence="2">The sequence shown here is derived from an EMBL/GenBank/DDBJ whole genome shotgun (WGS) entry which is preliminary data.</text>
</comment>
<organism evidence="2 3">
    <name type="scientific">Streptomyces yanii</name>
    <dbReference type="NCBI Taxonomy" id="78510"/>
    <lineage>
        <taxon>Bacteria</taxon>
        <taxon>Bacillati</taxon>
        <taxon>Actinomycetota</taxon>
        <taxon>Actinomycetes</taxon>
        <taxon>Kitasatosporales</taxon>
        <taxon>Streptomycetaceae</taxon>
        <taxon>Streptomyces</taxon>
    </lineage>
</organism>
<sequence length="40" mass="4104">MSKAPAPKPDPATPGSFLSDGAAAKPERTARSLMPDGECF</sequence>
<evidence type="ECO:0000256" key="1">
    <source>
        <dbReference type="SAM" id="MobiDB-lite"/>
    </source>
</evidence>
<accession>A0ABV5RAR2</accession>
<gene>
    <name evidence="2" type="ORF">ACFFTL_22340</name>
</gene>
<reference evidence="2 3" key="1">
    <citation type="submission" date="2024-09" db="EMBL/GenBank/DDBJ databases">
        <authorList>
            <person name="Sun Q."/>
            <person name="Mori K."/>
        </authorList>
    </citation>
    <scope>NUCLEOTIDE SEQUENCE [LARGE SCALE GENOMIC DNA]</scope>
    <source>
        <strain evidence="2 3">JCM 3331</strain>
    </source>
</reference>
<name>A0ABV5RAR2_9ACTN</name>
<evidence type="ECO:0000313" key="2">
    <source>
        <dbReference type="EMBL" id="MFB9574950.1"/>
    </source>
</evidence>
<evidence type="ECO:0000313" key="3">
    <source>
        <dbReference type="Proteomes" id="UP001589710"/>
    </source>
</evidence>
<feature type="region of interest" description="Disordered" evidence="1">
    <location>
        <begin position="1"/>
        <end position="40"/>
    </location>
</feature>
<dbReference type="EMBL" id="JBHMCG010000097">
    <property type="protein sequence ID" value="MFB9574950.1"/>
    <property type="molecule type" value="Genomic_DNA"/>
</dbReference>
<proteinExistence type="predicted"/>
<protein>
    <submittedName>
        <fullName evidence="2">Uncharacterized protein</fullName>
    </submittedName>
</protein>
<dbReference type="RefSeq" id="WP_345519541.1">
    <property type="nucleotide sequence ID" value="NZ_BAAAXD010000054.1"/>
</dbReference>
<keyword evidence="3" id="KW-1185">Reference proteome</keyword>
<feature type="compositionally biased region" description="Pro residues" evidence="1">
    <location>
        <begin position="1"/>
        <end position="12"/>
    </location>
</feature>